<evidence type="ECO:0000256" key="2">
    <source>
        <dbReference type="ARBA" id="ARBA00022801"/>
    </source>
</evidence>
<evidence type="ECO:0000313" key="10">
    <source>
        <dbReference type="Proteomes" id="UP000579647"/>
    </source>
</evidence>
<dbReference type="CDD" id="cd09000">
    <property type="entry name" value="GH43_SXA-like"/>
    <property type="match status" value="1"/>
</dbReference>
<evidence type="ECO:0000256" key="7">
    <source>
        <dbReference type="SAM" id="MobiDB-lite"/>
    </source>
</evidence>
<dbReference type="Gene3D" id="2.115.10.20">
    <property type="entry name" value="Glycosyl hydrolase domain, family 43"/>
    <property type="match status" value="1"/>
</dbReference>
<dbReference type="SUPFAM" id="SSF75005">
    <property type="entry name" value="Arabinanase/levansucrase/invertase"/>
    <property type="match status" value="1"/>
</dbReference>
<name>A0A840W9G5_9ACTN</name>
<dbReference type="InterPro" id="IPR051795">
    <property type="entry name" value="Glycosyl_Hydrlase_43"/>
</dbReference>
<keyword evidence="3 6" id="KW-0326">Glycosidase</keyword>
<evidence type="ECO:0000256" key="3">
    <source>
        <dbReference type="ARBA" id="ARBA00023295"/>
    </source>
</evidence>
<dbReference type="InterPro" id="IPR013320">
    <property type="entry name" value="ConA-like_dom_sf"/>
</dbReference>
<dbReference type="InterPro" id="IPR006710">
    <property type="entry name" value="Glyco_hydro_43"/>
</dbReference>
<dbReference type="RefSeq" id="WP_184365587.1">
    <property type="nucleotide sequence ID" value="NZ_BAAAKM010000015.1"/>
</dbReference>
<evidence type="ECO:0000256" key="4">
    <source>
        <dbReference type="PIRSR" id="PIRSR606710-1"/>
    </source>
</evidence>
<dbReference type="InterPro" id="IPR041542">
    <property type="entry name" value="GH43_C2"/>
</dbReference>
<dbReference type="GO" id="GO:0009044">
    <property type="term" value="F:xylan 1,4-beta-xylosidase activity"/>
    <property type="evidence" value="ECO:0007669"/>
    <property type="project" value="UniProtKB-EC"/>
</dbReference>
<comment type="similarity">
    <text evidence="1 6">Belongs to the glycosyl hydrolase 43 family.</text>
</comment>
<dbReference type="Proteomes" id="UP000579647">
    <property type="component" value="Unassembled WGS sequence"/>
</dbReference>
<accession>A0A840W9G5</accession>
<feature type="site" description="Important for catalytic activity, responsible for pKa modulation of the active site Glu and correct orientation of both the proton donor and substrate" evidence="5">
    <location>
        <position position="138"/>
    </location>
</feature>
<feature type="active site" description="Proton acceptor" evidence="4">
    <location>
        <position position="25"/>
    </location>
</feature>
<proteinExistence type="inferred from homology"/>
<dbReference type="Gene3D" id="2.60.120.200">
    <property type="match status" value="1"/>
</dbReference>
<dbReference type="EC" id="3.2.1.37" evidence="9"/>
<organism evidence="9 10">
    <name type="scientific">Nocardiopsis metallicus</name>
    <dbReference type="NCBI Taxonomy" id="179819"/>
    <lineage>
        <taxon>Bacteria</taxon>
        <taxon>Bacillati</taxon>
        <taxon>Actinomycetota</taxon>
        <taxon>Actinomycetes</taxon>
        <taxon>Streptosporangiales</taxon>
        <taxon>Nocardiopsidaceae</taxon>
        <taxon>Nocardiopsis</taxon>
    </lineage>
</organism>
<evidence type="ECO:0000256" key="6">
    <source>
        <dbReference type="RuleBase" id="RU361187"/>
    </source>
</evidence>
<dbReference type="EMBL" id="JACHDO010000001">
    <property type="protein sequence ID" value="MBB5492013.1"/>
    <property type="molecule type" value="Genomic_DNA"/>
</dbReference>
<feature type="active site" description="Proton donor" evidence="4">
    <location>
        <position position="197"/>
    </location>
</feature>
<dbReference type="SUPFAM" id="SSF49899">
    <property type="entry name" value="Concanavalin A-like lectins/glucanases"/>
    <property type="match status" value="1"/>
</dbReference>
<dbReference type="Pfam" id="PF17851">
    <property type="entry name" value="GH43_C2"/>
    <property type="match status" value="1"/>
</dbReference>
<dbReference type="Pfam" id="PF04616">
    <property type="entry name" value="Glyco_hydro_43"/>
    <property type="match status" value="1"/>
</dbReference>
<feature type="region of interest" description="Disordered" evidence="7">
    <location>
        <begin position="314"/>
        <end position="337"/>
    </location>
</feature>
<evidence type="ECO:0000256" key="5">
    <source>
        <dbReference type="PIRSR" id="PIRSR606710-2"/>
    </source>
</evidence>
<feature type="region of interest" description="Disordered" evidence="7">
    <location>
        <begin position="232"/>
        <end position="261"/>
    </location>
</feature>
<evidence type="ECO:0000259" key="8">
    <source>
        <dbReference type="Pfam" id="PF17851"/>
    </source>
</evidence>
<gene>
    <name evidence="9" type="ORF">HNR07_003150</name>
</gene>
<dbReference type="GO" id="GO:0005975">
    <property type="term" value="P:carbohydrate metabolic process"/>
    <property type="evidence" value="ECO:0007669"/>
    <property type="project" value="InterPro"/>
</dbReference>
<dbReference type="PANTHER" id="PTHR42812">
    <property type="entry name" value="BETA-XYLOSIDASE"/>
    <property type="match status" value="1"/>
</dbReference>
<feature type="domain" description="Beta-xylosidase C-terminal Concanavalin A-like" evidence="8">
    <location>
        <begin position="331"/>
        <end position="539"/>
    </location>
</feature>
<feature type="compositionally biased region" description="Basic and acidic residues" evidence="7">
    <location>
        <begin position="314"/>
        <end position="331"/>
    </location>
</feature>
<keyword evidence="2 6" id="KW-0378">Hydrolase</keyword>
<protein>
    <submittedName>
        <fullName evidence="9">Xylan 1,4-beta-xylosidase</fullName>
        <ecNumber evidence="9">3.2.1.37</ecNumber>
    </submittedName>
</protein>
<dbReference type="AlphaFoldDB" id="A0A840W9G5"/>
<feature type="region of interest" description="Disordered" evidence="7">
    <location>
        <begin position="363"/>
        <end position="382"/>
    </location>
</feature>
<comment type="caution">
    <text evidence="9">The sequence shown here is derived from an EMBL/GenBank/DDBJ whole genome shotgun (WGS) entry which is preliminary data.</text>
</comment>
<evidence type="ECO:0000256" key="1">
    <source>
        <dbReference type="ARBA" id="ARBA00009865"/>
    </source>
</evidence>
<keyword evidence="10" id="KW-1185">Reference proteome</keyword>
<evidence type="ECO:0000313" key="9">
    <source>
        <dbReference type="EMBL" id="MBB5492013.1"/>
    </source>
</evidence>
<reference evidence="9 10" key="1">
    <citation type="submission" date="2020-08" db="EMBL/GenBank/DDBJ databases">
        <title>Sequencing the genomes of 1000 actinobacteria strains.</title>
        <authorList>
            <person name="Klenk H.-P."/>
        </authorList>
    </citation>
    <scope>NUCLEOTIDE SEQUENCE [LARGE SCALE GENOMIC DNA]</scope>
    <source>
        <strain evidence="9 10">DSM 44598</strain>
    </source>
</reference>
<sequence>MTTAPATGSRTGTITNPVLPGFHPDPSILRVGEDYYLATSTFEWSPGVLLHHSRDLVHWRPLGGVLSEDRLLDLTGHRDGAGVWAPCLSHEGGTFYLIFTDVENYAEGFWDTPNYVTSAPSIDGPWSDPAPIHAKGFDPSLFHDEDGRSWVLSSLMDWRPGRHDFAGIVLQELDTESMRLLGEPKVIFEGTSVRVTEAPHLYRENGWYYLMTAEGGTQWDHQVTVARSREITGPYETDPAGPTLSSREHPSLPLQKAGHGSLVSTPGGEWFLAHLTSRPLTERGRCVRGRETALQRVEWVDGWPRVEGAVPRVRVDGPDLEPHPWPEVPDRDDFDSPQLRPEWSTLRRHADEEWVSLTERPGHLRVQGGQSPSGTRKPSLVARRVQHERCSLETVMEFSTDTFQRMAGLTAYYNMRQWHYLRIGFDERDGVFAGVLSSDRGRVREVGDRVDVRGWERFHLRAEIDGAELRFALSPDGREWTPVGGVLDASILSDDYAEERAADGQTATLWGFTGAFLGLWVHDLTGTGSHADFDFATYQGSDD</sequence>
<dbReference type="PANTHER" id="PTHR42812:SF12">
    <property type="entry name" value="BETA-XYLOSIDASE-RELATED"/>
    <property type="match status" value="1"/>
</dbReference>
<dbReference type="InterPro" id="IPR023296">
    <property type="entry name" value="Glyco_hydro_beta-prop_sf"/>
</dbReference>